<comment type="caution">
    <text evidence="2">The sequence shown here is derived from an EMBL/GenBank/DDBJ whole genome shotgun (WGS) entry which is preliminary data.</text>
</comment>
<evidence type="ECO:0000313" key="2">
    <source>
        <dbReference type="EMBL" id="GGA44122.1"/>
    </source>
</evidence>
<keyword evidence="3" id="KW-1185">Reference proteome</keyword>
<dbReference type="Proteomes" id="UP000620046">
    <property type="component" value="Unassembled WGS sequence"/>
</dbReference>
<evidence type="ECO:0000259" key="1">
    <source>
        <dbReference type="SMART" id="SM00960"/>
    </source>
</evidence>
<evidence type="ECO:0000313" key="3">
    <source>
        <dbReference type="Proteomes" id="UP000620046"/>
    </source>
</evidence>
<reference evidence="3" key="1">
    <citation type="journal article" date="2019" name="Int. J. Syst. Evol. Microbiol.">
        <title>The Global Catalogue of Microorganisms (GCM) 10K type strain sequencing project: providing services to taxonomists for standard genome sequencing and annotation.</title>
        <authorList>
            <consortium name="The Broad Institute Genomics Platform"/>
            <consortium name="The Broad Institute Genome Sequencing Center for Infectious Disease"/>
            <person name="Wu L."/>
            <person name="Ma J."/>
        </authorList>
    </citation>
    <scope>NUCLEOTIDE SEQUENCE [LARGE SCALE GENOMIC DNA]</scope>
    <source>
        <strain evidence="3">CGMCC 1.15439</strain>
    </source>
</reference>
<dbReference type="InterPro" id="IPR004942">
    <property type="entry name" value="Roadblock/LAMTOR2_dom"/>
</dbReference>
<proteinExistence type="predicted"/>
<dbReference type="Gene3D" id="3.30.450.30">
    <property type="entry name" value="Dynein light chain 2a, cytoplasmic"/>
    <property type="match status" value="1"/>
</dbReference>
<protein>
    <recommendedName>
        <fullName evidence="1">Roadblock/LAMTOR2 domain-containing protein</fullName>
    </recommendedName>
</protein>
<accession>A0ABQ1GHQ4</accession>
<dbReference type="SUPFAM" id="SSF103196">
    <property type="entry name" value="Roadblock/LC7 domain"/>
    <property type="match status" value="1"/>
</dbReference>
<feature type="domain" description="Roadblock/LAMTOR2" evidence="1">
    <location>
        <begin position="52"/>
        <end position="142"/>
    </location>
</feature>
<name>A0ABQ1GHQ4_9GAMM</name>
<dbReference type="RefSeq" id="WP_229720947.1">
    <property type="nucleotide sequence ID" value="NZ_BMJA01000003.1"/>
</dbReference>
<sequence length="172" mass="18893">MSALQRHGYRTALITTPYSHDRYAAAWLKHMHEPLVANATFRRLAELRAICDRELADLCQNYPEISLAVVATADARLISMRSSIQQDGHRIAAMAGSLLGLCESLARELAAGSCQSTVVSMDQYTCIFVRIADPRHPLALAIGVGHNILLALSRRLALDLATRISSHVQNMT</sequence>
<organism evidence="2 3">
    <name type="scientific">Dyella nitratireducens</name>
    <dbReference type="NCBI Taxonomy" id="1849580"/>
    <lineage>
        <taxon>Bacteria</taxon>
        <taxon>Pseudomonadati</taxon>
        <taxon>Pseudomonadota</taxon>
        <taxon>Gammaproteobacteria</taxon>
        <taxon>Lysobacterales</taxon>
        <taxon>Rhodanobacteraceae</taxon>
        <taxon>Dyella</taxon>
    </lineage>
</organism>
<gene>
    <name evidence="2" type="ORF">GCM10010981_36590</name>
</gene>
<dbReference type="EMBL" id="BMJA01000003">
    <property type="protein sequence ID" value="GGA44122.1"/>
    <property type="molecule type" value="Genomic_DNA"/>
</dbReference>
<dbReference type="Pfam" id="PF03259">
    <property type="entry name" value="Robl_LC7"/>
    <property type="match status" value="1"/>
</dbReference>
<dbReference type="SMART" id="SM00960">
    <property type="entry name" value="Robl_LC7"/>
    <property type="match status" value="1"/>
</dbReference>